<evidence type="ECO:0000256" key="18">
    <source>
        <dbReference type="RuleBase" id="RU369120"/>
    </source>
</evidence>
<evidence type="ECO:0000256" key="14">
    <source>
        <dbReference type="ARBA" id="ARBA00023166"/>
    </source>
</evidence>
<proteinExistence type="inferred from homology"/>
<evidence type="ECO:0000256" key="10">
    <source>
        <dbReference type="ARBA" id="ARBA00023002"/>
    </source>
</evidence>
<accession>A0A2D3UYZ6</accession>
<gene>
    <name evidence="19" type="ORF">RCC_04275</name>
</gene>
<keyword evidence="9" id="KW-1133">Transmembrane helix</keyword>
<evidence type="ECO:0000256" key="13">
    <source>
        <dbReference type="ARBA" id="ARBA00023136"/>
    </source>
</evidence>
<evidence type="ECO:0000256" key="17">
    <source>
        <dbReference type="ARBA" id="ARBA00042688"/>
    </source>
</evidence>
<dbReference type="PANTHER" id="PTHR21257">
    <property type="entry name" value="DELTA(14)-STEROL REDUCTASE"/>
    <property type="match status" value="1"/>
</dbReference>
<keyword evidence="8 18" id="KW-0752">Steroid biosynthesis</keyword>
<reference evidence="19 20" key="1">
    <citation type="submission" date="2016-03" db="EMBL/GenBank/DDBJ databases">
        <authorList>
            <person name="Ploux O."/>
        </authorList>
    </citation>
    <scope>NUCLEOTIDE SEQUENCE [LARGE SCALE GENOMIC DNA]</scope>
    <source>
        <strain evidence="19 20">URUG2</strain>
    </source>
</reference>
<keyword evidence="5" id="KW-0812">Transmembrane</keyword>
<evidence type="ECO:0000256" key="7">
    <source>
        <dbReference type="ARBA" id="ARBA00022857"/>
    </source>
</evidence>
<keyword evidence="13" id="KW-0472">Membrane</keyword>
<keyword evidence="3 18" id="KW-0444">Lipid biosynthesis</keyword>
<evidence type="ECO:0000256" key="9">
    <source>
        <dbReference type="ARBA" id="ARBA00022989"/>
    </source>
</evidence>
<dbReference type="InterPro" id="IPR001171">
    <property type="entry name" value="ERG24_DHCR-like"/>
</dbReference>
<evidence type="ECO:0000256" key="1">
    <source>
        <dbReference type="ARBA" id="ARBA00004141"/>
    </source>
</evidence>
<keyword evidence="6" id="KW-0152">Cholesterol biosynthesis</keyword>
<evidence type="ECO:0000256" key="6">
    <source>
        <dbReference type="ARBA" id="ARBA00022778"/>
    </source>
</evidence>
<dbReference type="OrthoDB" id="5326588at2759"/>
<dbReference type="GO" id="GO:0016132">
    <property type="term" value="P:brassinosteroid biosynthetic process"/>
    <property type="evidence" value="ECO:0007669"/>
    <property type="project" value="TreeGrafter"/>
</dbReference>
<dbReference type="PANTHER" id="PTHR21257:SF38">
    <property type="entry name" value="7-DEHYDROCHOLESTEROL REDUCTASE"/>
    <property type="match status" value="1"/>
</dbReference>
<evidence type="ECO:0000256" key="4">
    <source>
        <dbReference type="ARBA" id="ARBA00022548"/>
    </source>
</evidence>
<keyword evidence="4" id="KW-0153">Cholesterol metabolism</keyword>
<dbReference type="GO" id="GO:0006695">
    <property type="term" value="P:cholesterol biosynthetic process"/>
    <property type="evidence" value="ECO:0007669"/>
    <property type="project" value="UniProtKB-KW"/>
</dbReference>
<evidence type="ECO:0000256" key="12">
    <source>
        <dbReference type="ARBA" id="ARBA00023098"/>
    </source>
</evidence>
<dbReference type="AlphaFoldDB" id="A0A2D3UYZ6"/>
<evidence type="ECO:0000256" key="11">
    <source>
        <dbReference type="ARBA" id="ARBA00023011"/>
    </source>
</evidence>
<dbReference type="EMBL" id="FJUY01000005">
    <property type="protein sequence ID" value="CZT18430.1"/>
    <property type="molecule type" value="Genomic_DNA"/>
</dbReference>
<evidence type="ECO:0000256" key="16">
    <source>
        <dbReference type="ARBA" id="ARBA00038851"/>
    </source>
</evidence>
<comment type="similarity">
    <text evidence="2 18">Belongs to the ERG4/ERG24 family.</text>
</comment>
<dbReference type="Gene3D" id="1.20.120.1630">
    <property type="match status" value="1"/>
</dbReference>
<sequence length="308" mass="35681">MNFSLIDPVFIARNWGEFLATANLYSLALIAVFWIKARTIPDSREETIITGKFWYDLFNGGELHPRTGNLFDWKHFNASRTGVSDLSFAALQYQNYGGVTDSMILAVLFRMTVTIEYFWYENWFFETLDGSFERFSFYNIFGFSAMMPHLWTLQTQYLATHPTDLSRMESAVYITLFVAGWYMRHIVDDQKSRTRASNGDCIIWGKKAKVLIAKYTTADGKTHQALLLCSGFWGIARHVNYAGSFLYTLASCLICGRRDFFPYTEAVIVAGMTIHRCFRDEARCRAKYGDVWDEYCKIVRWRIVPGVF</sequence>
<evidence type="ECO:0000256" key="5">
    <source>
        <dbReference type="ARBA" id="ARBA00022692"/>
    </source>
</evidence>
<evidence type="ECO:0000313" key="19">
    <source>
        <dbReference type="EMBL" id="CZT18430.1"/>
    </source>
</evidence>
<keyword evidence="11 18" id="KW-0756">Sterol biosynthesis</keyword>
<name>A0A2D3UYZ6_9PEZI</name>
<dbReference type="GO" id="GO:0047598">
    <property type="term" value="F:7-dehydrocholesterol reductase activity"/>
    <property type="evidence" value="ECO:0007669"/>
    <property type="project" value="UniProtKB-EC"/>
</dbReference>
<keyword evidence="12 18" id="KW-0443">Lipid metabolism</keyword>
<keyword evidence="15 18" id="KW-0753">Steroid metabolism</keyword>
<keyword evidence="10 18" id="KW-0560">Oxidoreductase</keyword>
<comment type="subcellular location">
    <subcellularLocation>
        <location evidence="1">Membrane</location>
        <topology evidence="1">Multi-pass membrane protein</topology>
    </subcellularLocation>
</comment>
<dbReference type="GeneID" id="35599451"/>
<evidence type="ECO:0000256" key="3">
    <source>
        <dbReference type="ARBA" id="ARBA00022516"/>
    </source>
</evidence>
<evidence type="ECO:0000256" key="2">
    <source>
        <dbReference type="ARBA" id="ARBA00005402"/>
    </source>
</evidence>
<dbReference type="Pfam" id="PF01222">
    <property type="entry name" value="ERG4_ERG24"/>
    <property type="match status" value="1"/>
</dbReference>
<dbReference type="RefSeq" id="XP_023625320.1">
    <property type="nucleotide sequence ID" value="XM_023769552.1"/>
</dbReference>
<keyword evidence="20" id="KW-1185">Reference proteome</keyword>
<organism evidence="19 20">
    <name type="scientific">Ramularia collo-cygni</name>
    <dbReference type="NCBI Taxonomy" id="112498"/>
    <lineage>
        <taxon>Eukaryota</taxon>
        <taxon>Fungi</taxon>
        <taxon>Dikarya</taxon>
        <taxon>Ascomycota</taxon>
        <taxon>Pezizomycotina</taxon>
        <taxon>Dothideomycetes</taxon>
        <taxon>Dothideomycetidae</taxon>
        <taxon>Mycosphaerellales</taxon>
        <taxon>Mycosphaerellaceae</taxon>
        <taxon>Ramularia</taxon>
    </lineage>
</organism>
<keyword evidence="7" id="KW-0521">NADP</keyword>
<dbReference type="GO" id="GO:0005789">
    <property type="term" value="C:endoplasmic reticulum membrane"/>
    <property type="evidence" value="ECO:0007669"/>
    <property type="project" value="TreeGrafter"/>
</dbReference>
<evidence type="ECO:0000313" key="20">
    <source>
        <dbReference type="Proteomes" id="UP000225277"/>
    </source>
</evidence>
<evidence type="ECO:0000256" key="15">
    <source>
        <dbReference type="ARBA" id="ARBA00023221"/>
    </source>
</evidence>
<keyword evidence="14 18" id="KW-1207">Sterol metabolism</keyword>
<dbReference type="EC" id="1.3.1.21" evidence="16"/>
<dbReference type="STRING" id="112498.A0A2D3UYZ6"/>
<dbReference type="Proteomes" id="UP000225277">
    <property type="component" value="Unassembled WGS sequence"/>
</dbReference>
<evidence type="ECO:0000256" key="8">
    <source>
        <dbReference type="ARBA" id="ARBA00022955"/>
    </source>
</evidence>
<protein>
    <recommendedName>
        <fullName evidence="16">7-dehydrocholesterol reductase</fullName>
        <ecNumber evidence="16">1.3.1.21</ecNumber>
    </recommendedName>
    <alternativeName>
        <fullName evidence="17">Sterol Delta(7)-reductase</fullName>
    </alternativeName>
</protein>